<gene>
    <name evidence="1" type="ORF">SBA_ch1_10230</name>
</gene>
<dbReference type="InterPro" id="IPR014937">
    <property type="entry name" value="DUF1810"/>
</dbReference>
<dbReference type="InterPro" id="IPR036287">
    <property type="entry name" value="Rv1873-like_sf"/>
</dbReference>
<protein>
    <submittedName>
        <fullName evidence="1">Uncharacterized protein</fullName>
    </submittedName>
</protein>
<reference evidence="1" key="1">
    <citation type="submission" date="2018-07" db="EMBL/GenBank/DDBJ databases">
        <title>Complete genome sequence of Sphingomonas bisphenolicum strain AO1, a bisphenol A degradative bacterium isolated from Japanese farm field.</title>
        <authorList>
            <person name="Murakami M."/>
            <person name="Koh M."/>
            <person name="Koba S."/>
            <person name="Matsumura Y."/>
        </authorList>
    </citation>
    <scope>NUCLEOTIDE SEQUENCE</scope>
    <source>
        <strain evidence="1">AO1</strain>
    </source>
</reference>
<evidence type="ECO:0000313" key="2">
    <source>
        <dbReference type="Proteomes" id="UP001059971"/>
    </source>
</evidence>
<dbReference type="SUPFAM" id="SSF140736">
    <property type="entry name" value="Rv1873-like"/>
    <property type="match status" value="1"/>
</dbReference>
<dbReference type="Pfam" id="PF08837">
    <property type="entry name" value="DUF1810"/>
    <property type="match status" value="1"/>
</dbReference>
<evidence type="ECO:0000313" key="1">
    <source>
        <dbReference type="EMBL" id="BBF68823.1"/>
    </source>
</evidence>
<keyword evidence="2" id="KW-1185">Reference proteome</keyword>
<proteinExistence type="predicted"/>
<dbReference type="Gene3D" id="1.25.40.380">
    <property type="entry name" value="Protein of unknown function DUF1810"/>
    <property type="match status" value="1"/>
</dbReference>
<sequence>MRALQDLPHGNRAAVAILGDVDAIKLRSSLTLFEAAGGGDLFSAALDRWFGGVRDDGTLTILARIS</sequence>
<dbReference type="Proteomes" id="UP001059971">
    <property type="component" value="Chromosome 1"/>
</dbReference>
<dbReference type="EMBL" id="AP018817">
    <property type="protein sequence ID" value="BBF68823.1"/>
    <property type="molecule type" value="Genomic_DNA"/>
</dbReference>
<organism evidence="1 2">
    <name type="scientific">Sphingomonas bisphenolicum</name>
    <dbReference type="NCBI Taxonomy" id="296544"/>
    <lineage>
        <taxon>Bacteria</taxon>
        <taxon>Pseudomonadati</taxon>
        <taxon>Pseudomonadota</taxon>
        <taxon>Alphaproteobacteria</taxon>
        <taxon>Sphingomonadales</taxon>
        <taxon>Sphingomonadaceae</taxon>
        <taxon>Sphingomonas</taxon>
    </lineage>
</organism>
<name>A0ABN5WA88_9SPHN</name>
<accession>A0ABN5WA88</accession>